<evidence type="ECO:0000256" key="1">
    <source>
        <dbReference type="SAM" id="Phobius"/>
    </source>
</evidence>
<organism evidence="4 5">
    <name type="scientific">Comamonas squillarum</name>
    <dbReference type="NCBI Taxonomy" id="2977320"/>
    <lineage>
        <taxon>Bacteria</taxon>
        <taxon>Pseudomonadati</taxon>
        <taxon>Pseudomonadota</taxon>
        <taxon>Betaproteobacteria</taxon>
        <taxon>Burkholderiales</taxon>
        <taxon>Comamonadaceae</taxon>
        <taxon>Comamonas</taxon>
    </lineage>
</organism>
<sequence length="384" mass="39627">MNLFKHSNLSRSRRGNKLSKWISLAGLSLFALGTAQAANIAFWSDEFSTFPAPSVAATNMVTNVSASDIDGGALQNYDVLVVGHAYSNSATTCAKISEFLATGKGLITEWNVATLLFQPEPGTYVPVNNPCNLFAGTAAGGQMDFGSNIPLQIVDPSSPLMTGLPNPFSMAGGSEYVYRLTGLTAEWSVAATFDGAGTTYPAVISASPVTGGCIALSPFDYFDAAGEGGTAQSNMETLMGNMVNWVARGANGCGAVLPPVLTDDAVTASRSQPTTINVLSNDEAGATLDTSYALALSDPAVGALTYSGGQIVFTPTNNFTAPVTFQYQACNTRGLCSLATVTLTPQAIAPVAPTPVPTLGGFGLLLLSGVVAGSMGLMRRRKSN</sequence>
<dbReference type="Gene3D" id="2.60.40.3440">
    <property type="match status" value="1"/>
</dbReference>
<gene>
    <name evidence="4" type="ORF">N4T19_08015</name>
</gene>
<dbReference type="InterPro" id="IPR026442">
    <property type="entry name" value="IPTL_CTERM"/>
</dbReference>
<dbReference type="RefSeq" id="WP_260719852.1">
    <property type="nucleotide sequence ID" value="NZ_CP104377.1"/>
</dbReference>
<keyword evidence="1" id="KW-1133">Transmembrane helix</keyword>
<feature type="transmembrane region" description="Helical" evidence="1">
    <location>
        <begin position="359"/>
        <end position="378"/>
    </location>
</feature>
<keyword evidence="5" id="KW-1185">Reference proteome</keyword>
<protein>
    <submittedName>
        <fullName evidence="4">Ig-like domain-containing protein</fullName>
    </submittedName>
</protein>
<dbReference type="SUPFAM" id="SSF52317">
    <property type="entry name" value="Class I glutamine amidotransferase-like"/>
    <property type="match status" value="1"/>
</dbReference>
<dbReference type="Proteomes" id="UP001058290">
    <property type="component" value="Chromosome"/>
</dbReference>
<keyword evidence="2" id="KW-0732">Signal</keyword>
<dbReference type="InterPro" id="IPR029062">
    <property type="entry name" value="Class_I_gatase-like"/>
</dbReference>
<dbReference type="EMBL" id="CP104377">
    <property type="protein sequence ID" value="UXC20041.1"/>
    <property type="molecule type" value="Genomic_DNA"/>
</dbReference>
<feature type="chain" id="PRO_5045975643" evidence="2">
    <location>
        <begin position="38"/>
        <end position="384"/>
    </location>
</feature>
<feature type="domain" description="IPTL-CTERM protein sorting" evidence="3">
    <location>
        <begin position="354"/>
        <end position="381"/>
    </location>
</feature>
<keyword evidence="1" id="KW-0812">Transmembrane</keyword>
<accession>A0ABY6A6C5</accession>
<feature type="signal peptide" evidence="2">
    <location>
        <begin position="1"/>
        <end position="37"/>
    </location>
</feature>
<name>A0ABY6A6C5_9BURK</name>
<dbReference type="Pfam" id="PF17963">
    <property type="entry name" value="Big_9"/>
    <property type="match status" value="1"/>
</dbReference>
<reference evidence="4" key="1">
    <citation type="submission" date="2022-09" db="EMBL/GenBank/DDBJ databases">
        <title>Bacterial diversity in gut of crayfish and pufferfish.</title>
        <authorList>
            <person name="Huang Y."/>
        </authorList>
    </citation>
    <scope>NUCLEOTIDE SEQUENCE</scope>
    <source>
        <strain evidence="4">PR12</strain>
    </source>
</reference>
<evidence type="ECO:0000259" key="3">
    <source>
        <dbReference type="Pfam" id="PF18203"/>
    </source>
</evidence>
<evidence type="ECO:0000313" key="4">
    <source>
        <dbReference type="EMBL" id="UXC20041.1"/>
    </source>
</evidence>
<proteinExistence type="predicted"/>
<keyword evidence="1" id="KW-0472">Membrane</keyword>
<evidence type="ECO:0000313" key="5">
    <source>
        <dbReference type="Proteomes" id="UP001058290"/>
    </source>
</evidence>
<dbReference type="Pfam" id="PF18203">
    <property type="entry name" value="IPTL-CTERM"/>
    <property type="match status" value="1"/>
</dbReference>
<evidence type="ECO:0000256" key="2">
    <source>
        <dbReference type="SAM" id="SignalP"/>
    </source>
</evidence>